<evidence type="ECO:0000256" key="1">
    <source>
        <dbReference type="SAM" id="SignalP"/>
    </source>
</evidence>
<dbReference type="RefSeq" id="WP_060191922.1">
    <property type="nucleotide sequence ID" value="NZ_LPHD01000049.1"/>
</dbReference>
<evidence type="ECO:0000313" key="2">
    <source>
        <dbReference type="EMBL" id="KWA83761.1"/>
    </source>
</evidence>
<proteinExistence type="predicted"/>
<dbReference type="EMBL" id="LPHD01000049">
    <property type="protein sequence ID" value="KWA83761.1"/>
    <property type="molecule type" value="Genomic_DNA"/>
</dbReference>
<name>A0A125DMA5_9BURK</name>
<sequence length="178" mass="18367">MALAVCAALLSVSMSACGGGGDSSTANTPAPAALTIPQKIAQLEDAGALPKLDRSADIKGPDADNNGIRDDIDAIIQKTYTEPAQRKAAQQFAAVLQSQLQVDPNNKAAVKALSVRSARAINCLDIQFGTTGSPSFSDVAESLEAYTADTKARKLAQLAYSKALDGTVISLPEGNTCE</sequence>
<feature type="signal peptide" evidence="1">
    <location>
        <begin position="1"/>
        <end position="18"/>
    </location>
</feature>
<dbReference type="Proteomes" id="UP000060630">
    <property type="component" value="Unassembled WGS sequence"/>
</dbReference>
<evidence type="ECO:0000313" key="3">
    <source>
        <dbReference type="Proteomes" id="UP000060630"/>
    </source>
</evidence>
<feature type="chain" id="PRO_5007177335" description="Lipoprotein" evidence="1">
    <location>
        <begin position="19"/>
        <end position="178"/>
    </location>
</feature>
<protein>
    <recommendedName>
        <fullName evidence="4">Lipoprotein</fullName>
    </recommendedName>
</protein>
<accession>A0A125DMA5</accession>
<keyword evidence="1" id="KW-0732">Signal</keyword>
<comment type="caution">
    <text evidence="2">The sequence shown here is derived from an EMBL/GenBank/DDBJ whole genome shotgun (WGS) entry which is preliminary data.</text>
</comment>
<gene>
    <name evidence="2" type="ORF">WL29_20570</name>
</gene>
<dbReference type="AlphaFoldDB" id="A0A125DMA5"/>
<reference evidence="2 3" key="1">
    <citation type="submission" date="2015-11" db="EMBL/GenBank/DDBJ databases">
        <title>Expanding the genomic diversity of Burkholderia species for the development of highly accurate diagnostics.</title>
        <authorList>
            <person name="Sahl J."/>
            <person name="Keim P."/>
            <person name="Wagner D."/>
        </authorList>
    </citation>
    <scope>NUCLEOTIDE SEQUENCE [LARGE SCALE GENOMIC DNA]</scope>
    <source>
        <strain evidence="2 3">MSMB2087WGS</strain>
    </source>
</reference>
<evidence type="ECO:0008006" key="4">
    <source>
        <dbReference type="Google" id="ProtNLM"/>
    </source>
</evidence>
<organism evidence="2 3">
    <name type="scientific">Burkholderia ubonensis</name>
    <dbReference type="NCBI Taxonomy" id="101571"/>
    <lineage>
        <taxon>Bacteria</taxon>
        <taxon>Pseudomonadati</taxon>
        <taxon>Pseudomonadota</taxon>
        <taxon>Betaproteobacteria</taxon>
        <taxon>Burkholderiales</taxon>
        <taxon>Burkholderiaceae</taxon>
        <taxon>Burkholderia</taxon>
        <taxon>Burkholderia cepacia complex</taxon>
    </lineage>
</organism>